<evidence type="ECO:0000256" key="5">
    <source>
        <dbReference type="ARBA" id="ARBA00022801"/>
    </source>
</evidence>
<dbReference type="GO" id="GO:0046872">
    <property type="term" value="F:metal ion binding"/>
    <property type="evidence" value="ECO:0007669"/>
    <property type="project" value="UniProtKB-KW"/>
</dbReference>
<comment type="similarity">
    <text evidence="1">In the N-terminal section; belongs to the CRISPR-associated nuclease Cas3-HD family.</text>
</comment>
<keyword evidence="3" id="KW-0479">Metal-binding</keyword>
<dbReference type="GO" id="GO:0004386">
    <property type="term" value="F:helicase activity"/>
    <property type="evidence" value="ECO:0007669"/>
    <property type="project" value="UniProtKB-KW"/>
</dbReference>
<dbReference type="OrthoDB" id="9810236at2"/>
<organism evidence="11 12">
    <name type="scientific">Schleiferilactobacillus shenzhenensis LY-73</name>
    <dbReference type="NCBI Taxonomy" id="1231336"/>
    <lineage>
        <taxon>Bacteria</taxon>
        <taxon>Bacillati</taxon>
        <taxon>Bacillota</taxon>
        <taxon>Bacilli</taxon>
        <taxon>Lactobacillales</taxon>
        <taxon>Lactobacillaceae</taxon>
        <taxon>Schleiferilactobacillus</taxon>
    </lineage>
</organism>
<gene>
    <name evidence="11" type="ORF">L248_0749</name>
</gene>
<evidence type="ECO:0000256" key="2">
    <source>
        <dbReference type="ARBA" id="ARBA00009046"/>
    </source>
</evidence>
<dbReference type="GO" id="GO:0051607">
    <property type="term" value="P:defense response to virus"/>
    <property type="evidence" value="ECO:0007669"/>
    <property type="project" value="UniProtKB-KW"/>
</dbReference>
<dbReference type="InterPro" id="IPR038257">
    <property type="entry name" value="CRISPR-assoc_Cas3_HD_sf"/>
</dbReference>
<feature type="domain" description="Helicase ATP-binding" evidence="9">
    <location>
        <begin position="276"/>
        <end position="445"/>
    </location>
</feature>
<dbReference type="GO" id="GO:0003676">
    <property type="term" value="F:nucleic acid binding"/>
    <property type="evidence" value="ECO:0007669"/>
    <property type="project" value="InterPro"/>
</dbReference>
<evidence type="ECO:0000313" key="11">
    <source>
        <dbReference type="EMBL" id="ERL64692.1"/>
    </source>
</evidence>
<dbReference type="eggNOG" id="COG1203">
    <property type="taxonomic scope" value="Bacteria"/>
</dbReference>
<evidence type="ECO:0000259" key="10">
    <source>
        <dbReference type="PROSITE" id="PS51643"/>
    </source>
</evidence>
<dbReference type="Proteomes" id="UP000030647">
    <property type="component" value="Unassembled WGS sequence"/>
</dbReference>
<keyword evidence="8" id="KW-0051">Antiviral defense</keyword>
<dbReference type="CDD" id="cd09641">
    <property type="entry name" value="Cas3''_I"/>
    <property type="match status" value="1"/>
</dbReference>
<dbReference type="Pfam" id="PF22590">
    <property type="entry name" value="Cas3-like_C_2"/>
    <property type="match status" value="1"/>
</dbReference>
<evidence type="ECO:0000256" key="8">
    <source>
        <dbReference type="ARBA" id="ARBA00023118"/>
    </source>
</evidence>
<dbReference type="Gene3D" id="1.10.3210.30">
    <property type="match status" value="1"/>
</dbReference>
<dbReference type="InterPro" id="IPR014001">
    <property type="entry name" value="Helicase_ATP-bd"/>
</dbReference>
<reference evidence="12" key="1">
    <citation type="journal article" date="2013" name="Genome Announc.">
        <title>Whole-Genome Sequencing of Lactobacillus shenzhenensis Strain LY-73T.</title>
        <authorList>
            <person name="Lin Z."/>
            <person name="Liu Z."/>
            <person name="Yang R."/>
            <person name="Zou Y."/>
            <person name="Wan D."/>
            <person name="Chen J."/>
            <person name="Guo M."/>
            <person name="Zhao J."/>
            <person name="Fang C."/>
            <person name="Yang R."/>
            <person name="Liu F."/>
        </authorList>
    </citation>
    <scope>NUCLEOTIDE SEQUENCE [LARGE SCALE GENOMIC DNA]</scope>
    <source>
        <strain evidence="12">LY-73</strain>
    </source>
</reference>
<dbReference type="SUPFAM" id="SSF52540">
    <property type="entry name" value="P-loop containing nucleoside triphosphate hydrolases"/>
    <property type="match status" value="1"/>
</dbReference>
<evidence type="ECO:0008006" key="13">
    <source>
        <dbReference type="Google" id="ProtNLM"/>
    </source>
</evidence>
<comment type="similarity">
    <text evidence="2">In the central section; belongs to the CRISPR-associated helicase Cas3 family.</text>
</comment>
<proteinExistence type="inferred from homology"/>
<keyword evidence="4" id="KW-0547">Nucleotide-binding</keyword>
<dbReference type="NCBIfam" id="TIGR01596">
    <property type="entry name" value="cas3_HD"/>
    <property type="match status" value="1"/>
</dbReference>
<evidence type="ECO:0000259" key="9">
    <source>
        <dbReference type="PROSITE" id="PS51192"/>
    </source>
</evidence>
<evidence type="ECO:0000256" key="3">
    <source>
        <dbReference type="ARBA" id="ARBA00022723"/>
    </source>
</evidence>
<dbReference type="GO" id="GO:0016787">
    <property type="term" value="F:hydrolase activity"/>
    <property type="evidence" value="ECO:0007669"/>
    <property type="project" value="UniProtKB-KW"/>
</dbReference>
<name>U4TTA7_9LACO</name>
<dbReference type="GO" id="GO:0005524">
    <property type="term" value="F:ATP binding"/>
    <property type="evidence" value="ECO:0007669"/>
    <property type="project" value="UniProtKB-KW"/>
</dbReference>
<dbReference type="InterPro" id="IPR011545">
    <property type="entry name" value="DEAD/DEAH_box_helicase_dom"/>
</dbReference>
<dbReference type="EMBL" id="KI271594">
    <property type="protein sequence ID" value="ERL64692.1"/>
    <property type="molecule type" value="Genomic_DNA"/>
</dbReference>
<evidence type="ECO:0000256" key="6">
    <source>
        <dbReference type="ARBA" id="ARBA00022806"/>
    </source>
</evidence>
<evidence type="ECO:0000256" key="4">
    <source>
        <dbReference type="ARBA" id="ARBA00022741"/>
    </source>
</evidence>
<dbReference type="STRING" id="1231336.L248_0749"/>
<dbReference type="HOGENOM" id="CLU_010123_0_0_9"/>
<dbReference type="CDD" id="cd17930">
    <property type="entry name" value="DEXHc_cas3"/>
    <property type="match status" value="1"/>
</dbReference>
<dbReference type="Pfam" id="PF00270">
    <property type="entry name" value="DEAD"/>
    <property type="match status" value="1"/>
</dbReference>
<keyword evidence="7" id="KW-0067">ATP-binding</keyword>
<keyword evidence="5" id="KW-0378">Hydrolase</keyword>
<dbReference type="SUPFAM" id="SSF109604">
    <property type="entry name" value="HD-domain/PDEase-like"/>
    <property type="match status" value="1"/>
</dbReference>
<feature type="domain" description="HD Cas3-type" evidence="10">
    <location>
        <begin position="15"/>
        <end position="197"/>
    </location>
</feature>
<evidence type="ECO:0000256" key="1">
    <source>
        <dbReference type="ARBA" id="ARBA00006847"/>
    </source>
</evidence>
<dbReference type="Gene3D" id="3.40.50.300">
    <property type="entry name" value="P-loop containing nucleotide triphosphate hydrolases"/>
    <property type="match status" value="2"/>
</dbReference>
<keyword evidence="6" id="KW-0347">Helicase</keyword>
<dbReference type="AlphaFoldDB" id="U4TTA7"/>
<dbReference type="InterPro" id="IPR054712">
    <property type="entry name" value="Cas3-like_dom"/>
</dbReference>
<protein>
    <recommendedName>
        <fullName evidence="13">CRISPR-associated helicase Cas3</fullName>
    </recommendedName>
</protein>
<evidence type="ECO:0000256" key="7">
    <source>
        <dbReference type="ARBA" id="ARBA00022840"/>
    </source>
</evidence>
<accession>U4TTA7</accession>
<dbReference type="PROSITE" id="PS51192">
    <property type="entry name" value="HELICASE_ATP_BIND_1"/>
    <property type="match status" value="1"/>
</dbReference>
<sequence length="798" mass="89409">MKEETMDFLAHFDPRTKREQSVKAHLTAVRDLAYMYGESLNISHITGLAGWLHDAGKYSDAFQRYLRSQMGEGAHARAGTVNHAFAGAQLLRVYTENSLLLGLIANPIMAHHNSSGPFDYMDPTTLRPVYYDKLNSHPKSYDLTDISDRFFTDFSISDFRSYVAQAERELNDCKDLNPNQAFYLRFVASCLVDADHLETAAFMSDIKAAYTGSQDMDQWLNDFYQINEKAVIDQELTDAQNTDPAFRQLNELRHNMSNRAFTLGNSTVGLYSMSIPTGGGKTFASLRFALASAKSNHLHHIIYVVPFTTVIEQNAEAIRDRLGLAENSSKVLEYHSAIADQPGSYLWRYAKETWDAPLIMTTQVAYLDALYGKGSKNLRHMHRLVNSAIIYDEVQSLPLRLTEMNNDAVGWLTNSAHSTVLLCTATQPALSSQYLGSKLALPNEIVSDVKYFEAAFARTEIVDETSDIWDISKLISAVCNALSVNSSVLVVLNTKAAVKAAYTAFKQQDNSGQIGAFILSTNLVAAHRREIISKQIKPAIQAARDGGRKVVVFSTPLIEAGVDLSFAVGFRSLTGLPSIIQTAGRVNRNAEEPKATVYVFRLSGKVENTVMLPEITKGAAITSILIHAGNPLMTQETVKKYFEMVYRERRDLAYPVKSKRLNFTLRSLLQWNGNRRPNDQAIQVYMRTNNTDDSALPLYTAQETVANLFQVIDSATTPIIVHWAGHNDAMINGILNSDTSEEQRCLLLREAQQYTVQLWDDPSRNGDKYQDILIHDTKSDLWILRPEYYDDESGMEID</sequence>
<keyword evidence="12" id="KW-1185">Reference proteome</keyword>
<dbReference type="PROSITE" id="PS51643">
    <property type="entry name" value="HD_CAS3"/>
    <property type="match status" value="1"/>
</dbReference>
<dbReference type="InterPro" id="IPR027417">
    <property type="entry name" value="P-loop_NTPase"/>
</dbReference>
<evidence type="ECO:0000313" key="12">
    <source>
        <dbReference type="Proteomes" id="UP000030647"/>
    </source>
</evidence>
<dbReference type="InterPro" id="IPR006483">
    <property type="entry name" value="CRISPR-assoc_Cas3_HD"/>
</dbReference>